<dbReference type="Pfam" id="PF04720">
    <property type="entry name" value="PDDEXK_6"/>
    <property type="match status" value="1"/>
</dbReference>
<dbReference type="PANTHER" id="PTHR31579:SF34">
    <property type="entry name" value="T14N5.3 PROTEIN"/>
    <property type="match status" value="1"/>
</dbReference>
<protein>
    <recommendedName>
        <fullName evidence="4">DNA-directed RNA polymerase</fullName>
    </recommendedName>
</protein>
<dbReference type="PANTHER" id="PTHR31579">
    <property type="entry name" value="OS03G0796600 PROTEIN"/>
    <property type="match status" value="1"/>
</dbReference>
<dbReference type="AlphaFoldDB" id="A0AAW1HR62"/>
<evidence type="ECO:0000313" key="3">
    <source>
        <dbReference type="Proteomes" id="UP001443914"/>
    </source>
</evidence>
<accession>A0AAW1HR62</accession>
<keyword evidence="3" id="KW-1185">Reference proteome</keyword>
<dbReference type="EMBL" id="JBDFQZ010000011">
    <property type="protein sequence ID" value="KAK9678738.1"/>
    <property type="molecule type" value="Genomic_DNA"/>
</dbReference>
<evidence type="ECO:0000256" key="1">
    <source>
        <dbReference type="SAM" id="MobiDB-lite"/>
    </source>
</evidence>
<dbReference type="InterPro" id="IPR006502">
    <property type="entry name" value="PDDEXK-like"/>
</dbReference>
<proteinExistence type="predicted"/>
<name>A0AAW1HR62_SAPOF</name>
<comment type="caution">
    <text evidence="2">The sequence shown here is derived from an EMBL/GenBank/DDBJ whole genome shotgun (WGS) entry which is preliminary data.</text>
</comment>
<feature type="region of interest" description="Disordered" evidence="1">
    <location>
        <begin position="208"/>
        <end position="231"/>
    </location>
</feature>
<evidence type="ECO:0000313" key="2">
    <source>
        <dbReference type="EMBL" id="KAK9678738.1"/>
    </source>
</evidence>
<dbReference type="NCBIfam" id="TIGR01615">
    <property type="entry name" value="A_thal_3542"/>
    <property type="match status" value="1"/>
</dbReference>
<gene>
    <name evidence="2" type="ORF">RND81_11G230500</name>
</gene>
<evidence type="ECO:0008006" key="4">
    <source>
        <dbReference type="Google" id="ProtNLM"/>
    </source>
</evidence>
<organism evidence="2 3">
    <name type="scientific">Saponaria officinalis</name>
    <name type="common">Common soapwort</name>
    <name type="synonym">Lychnis saponaria</name>
    <dbReference type="NCBI Taxonomy" id="3572"/>
    <lineage>
        <taxon>Eukaryota</taxon>
        <taxon>Viridiplantae</taxon>
        <taxon>Streptophyta</taxon>
        <taxon>Embryophyta</taxon>
        <taxon>Tracheophyta</taxon>
        <taxon>Spermatophyta</taxon>
        <taxon>Magnoliopsida</taxon>
        <taxon>eudicotyledons</taxon>
        <taxon>Gunneridae</taxon>
        <taxon>Pentapetalae</taxon>
        <taxon>Caryophyllales</taxon>
        <taxon>Caryophyllaceae</taxon>
        <taxon>Caryophylleae</taxon>
        <taxon>Saponaria</taxon>
    </lineage>
</organism>
<reference evidence="2" key="1">
    <citation type="submission" date="2024-03" db="EMBL/GenBank/DDBJ databases">
        <title>WGS assembly of Saponaria officinalis var. Norfolk2.</title>
        <authorList>
            <person name="Jenkins J."/>
            <person name="Shu S."/>
            <person name="Grimwood J."/>
            <person name="Barry K."/>
            <person name="Goodstein D."/>
            <person name="Schmutz J."/>
            <person name="Leebens-Mack J."/>
            <person name="Osbourn A."/>
        </authorList>
    </citation>
    <scope>NUCLEOTIDE SEQUENCE [LARGE SCALE GENOMIC DNA]</scope>
    <source>
        <strain evidence="2">JIC</strain>
    </source>
</reference>
<dbReference type="Proteomes" id="UP001443914">
    <property type="component" value="Unassembled WGS sequence"/>
</dbReference>
<sequence length="246" mass="28497">MESIDDEKLQQMVHDFIESESTSSSILPPNFCNSSSSKNHVHFRHSTNYFLTLQEIMKKKTPKERKIEEKVEKHMRNKKSTENTTCLKQWIVKCLILDGFHASLCHISWNSCPSCPRGSYEYIEIVEEDANGGEVRQIVDIEFKSQFEIARPSESYKELLNKLPTIFVGKENDLNTIITLLCSASQESLRDQGLHVPPWRKSTYMKSKWNLSNNNNNNNNNNSSRRNNNNRAADPEIIWGRMLLLC</sequence>
<feature type="compositionally biased region" description="Low complexity" evidence="1">
    <location>
        <begin position="212"/>
        <end position="231"/>
    </location>
</feature>